<feature type="domain" description="GtrA/DPMS transmembrane" evidence="7">
    <location>
        <begin position="40"/>
        <end position="154"/>
    </location>
</feature>
<comment type="caution">
    <text evidence="8">The sequence shown here is derived from an EMBL/GenBank/DDBJ whole genome shotgun (WGS) entry which is preliminary data.</text>
</comment>
<dbReference type="GO" id="GO:0016020">
    <property type="term" value="C:membrane"/>
    <property type="evidence" value="ECO:0007669"/>
    <property type="project" value="UniProtKB-SubCell"/>
</dbReference>
<dbReference type="Pfam" id="PF04138">
    <property type="entry name" value="GtrA_DPMS_TM"/>
    <property type="match status" value="1"/>
</dbReference>
<organism evidence="8 9">
    <name type="scientific">Goekera deserti</name>
    <dbReference type="NCBI Taxonomy" id="2497753"/>
    <lineage>
        <taxon>Bacteria</taxon>
        <taxon>Bacillati</taxon>
        <taxon>Actinomycetota</taxon>
        <taxon>Actinomycetes</taxon>
        <taxon>Geodermatophilales</taxon>
        <taxon>Geodermatophilaceae</taxon>
        <taxon>Goekera</taxon>
    </lineage>
</organism>
<evidence type="ECO:0000313" key="8">
    <source>
        <dbReference type="EMBL" id="NEL52707.1"/>
    </source>
</evidence>
<reference evidence="8 9" key="1">
    <citation type="submission" date="2020-02" db="EMBL/GenBank/DDBJ databases">
        <title>The whole genome sequence of CPCC 205119.</title>
        <authorList>
            <person name="Jiang Z."/>
        </authorList>
    </citation>
    <scope>NUCLEOTIDE SEQUENCE [LARGE SCALE GENOMIC DNA]</scope>
    <source>
        <strain evidence="8 9">CPCC 205119</strain>
    </source>
</reference>
<evidence type="ECO:0000313" key="9">
    <source>
        <dbReference type="Proteomes" id="UP000470470"/>
    </source>
</evidence>
<comment type="subcellular location">
    <subcellularLocation>
        <location evidence="1">Membrane</location>
        <topology evidence="1">Multi-pass membrane protein</topology>
    </subcellularLocation>
</comment>
<feature type="region of interest" description="Disordered" evidence="5">
    <location>
        <begin position="1"/>
        <end position="22"/>
    </location>
</feature>
<sequence>MTSAVLHDPRPVAGPPAPAPAAGRLRGLREGEDARSQFVRFVLAGGSANVVYAALFLALGSAGTQLANLVAVVASTALANELHRRLTFHAADRVGWAAAQWAGGGVAAAGLLASSVTLALLEGVTDGSGQLLQLAVVALVSAAIGLARFVTLRWVLTRRTA</sequence>
<keyword evidence="3 6" id="KW-1133">Transmembrane helix</keyword>
<protein>
    <submittedName>
        <fullName evidence="8">GtrA family protein</fullName>
    </submittedName>
</protein>
<dbReference type="GO" id="GO:0000271">
    <property type="term" value="P:polysaccharide biosynthetic process"/>
    <property type="evidence" value="ECO:0007669"/>
    <property type="project" value="InterPro"/>
</dbReference>
<dbReference type="InterPro" id="IPR007267">
    <property type="entry name" value="GtrA_DPMS_TM"/>
</dbReference>
<dbReference type="AlphaFoldDB" id="A0A7K3W8H1"/>
<keyword evidence="9" id="KW-1185">Reference proteome</keyword>
<evidence type="ECO:0000256" key="3">
    <source>
        <dbReference type="ARBA" id="ARBA00022989"/>
    </source>
</evidence>
<dbReference type="EMBL" id="JAAGWK010000005">
    <property type="protein sequence ID" value="NEL52707.1"/>
    <property type="molecule type" value="Genomic_DNA"/>
</dbReference>
<gene>
    <name evidence="8" type="ORF">G1H19_01585</name>
</gene>
<feature type="transmembrane region" description="Helical" evidence="6">
    <location>
        <begin position="132"/>
        <end position="156"/>
    </location>
</feature>
<evidence type="ECO:0000259" key="7">
    <source>
        <dbReference type="Pfam" id="PF04138"/>
    </source>
</evidence>
<name>A0A7K3W8H1_9ACTN</name>
<accession>A0A7K3W8H1</accession>
<proteinExistence type="predicted"/>
<dbReference type="Proteomes" id="UP000470470">
    <property type="component" value="Unassembled WGS sequence"/>
</dbReference>
<evidence type="ECO:0000256" key="2">
    <source>
        <dbReference type="ARBA" id="ARBA00022692"/>
    </source>
</evidence>
<evidence type="ECO:0000256" key="4">
    <source>
        <dbReference type="ARBA" id="ARBA00023136"/>
    </source>
</evidence>
<evidence type="ECO:0000256" key="6">
    <source>
        <dbReference type="SAM" id="Phobius"/>
    </source>
</evidence>
<keyword evidence="2 6" id="KW-0812">Transmembrane</keyword>
<keyword evidence="4 6" id="KW-0472">Membrane</keyword>
<evidence type="ECO:0000256" key="5">
    <source>
        <dbReference type="SAM" id="MobiDB-lite"/>
    </source>
</evidence>
<evidence type="ECO:0000256" key="1">
    <source>
        <dbReference type="ARBA" id="ARBA00004141"/>
    </source>
</evidence>
<dbReference type="RefSeq" id="WP_152731689.1">
    <property type="nucleotide sequence ID" value="NZ_JAABOZ010000006.1"/>
</dbReference>
<feature type="transmembrane region" description="Helical" evidence="6">
    <location>
        <begin position="94"/>
        <end position="120"/>
    </location>
</feature>